<dbReference type="GO" id="GO:0008757">
    <property type="term" value="F:S-adenosylmethionine-dependent methyltransferase activity"/>
    <property type="evidence" value="ECO:0007669"/>
    <property type="project" value="InterPro"/>
</dbReference>
<feature type="domain" description="Serine hydroxymethyltransferase-like" evidence="11">
    <location>
        <begin position="375"/>
        <end position="771"/>
    </location>
</feature>
<dbReference type="InterPro" id="IPR039429">
    <property type="entry name" value="SHMT-like_dom"/>
</dbReference>
<dbReference type="Gene3D" id="3.40.50.150">
    <property type="entry name" value="Vaccinia Virus protein VP39"/>
    <property type="match status" value="1"/>
</dbReference>
<dbReference type="Pfam" id="PF00464">
    <property type="entry name" value="SHMT"/>
    <property type="match status" value="1"/>
</dbReference>
<reference evidence="14" key="1">
    <citation type="submission" date="2022-11" db="UniProtKB">
        <authorList>
            <consortium name="WormBaseParasite"/>
        </authorList>
    </citation>
    <scope>IDENTIFICATION</scope>
</reference>
<comment type="function">
    <text evidence="2 10">Interconversion of serine and glycine.</text>
</comment>
<evidence type="ECO:0000259" key="12">
    <source>
        <dbReference type="Pfam" id="PF08241"/>
    </source>
</evidence>
<evidence type="ECO:0000256" key="7">
    <source>
        <dbReference type="ARBA" id="ARBA00022563"/>
    </source>
</evidence>
<evidence type="ECO:0000256" key="3">
    <source>
        <dbReference type="ARBA" id="ARBA00004777"/>
    </source>
</evidence>
<evidence type="ECO:0000256" key="5">
    <source>
        <dbReference type="ARBA" id="ARBA00012256"/>
    </source>
</evidence>
<feature type="domain" description="Methyltransferase type 11" evidence="12">
    <location>
        <begin position="83"/>
        <end position="176"/>
    </location>
</feature>
<evidence type="ECO:0000256" key="8">
    <source>
        <dbReference type="ARBA" id="ARBA00022679"/>
    </source>
</evidence>
<name>A0A914HI79_GLORO</name>
<evidence type="ECO:0000256" key="2">
    <source>
        <dbReference type="ARBA" id="ARBA00002224"/>
    </source>
</evidence>
<dbReference type="GO" id="GO:0004372">
    <property type="term" value="F:glycine hydroxymethyltransferase activity"/>
    <property type="evidence" value="ECO:0007669"/>
    <property type="project" value="UniProtKB-EC"/>
</dbReference>
<dbReference type="CDD" id="cd00378">
    <property type="entry name" value="SHMT"/>
    <property type="match status" value="1"/>
</dbReference>
<proteinExistence type="inferred from homology"/>
<dbReference type="WBParaSite" id="Gr19_v10_g17398.t1">
    <property type="protein sequence ID" value="Gr19_v10_g17398.t1"/>
    <property type="gene ID" value="Gr19_v10_g17398"/>
</dbReference>
<keyword evidence="9 10" id="KW-0663">Pyridoxal phosphate</keyword>
<evidence type="ECO:0000259" key="11">
    <source>
        <dbReference type="Pfam" id="PF00464"/>
    </source>
</evidence>
<dbReference type="PANTHER" id="PTHR11680:SF59">
    <property type="entry name" value="SERINE HYDROXYMETHYLTRANSFERASE, CYTOSOLIC"/>
    <property type="match status" value="1"/>
</dbReference>
<dbReference type="InterPro" id="IPR019798">
    <property type="entry name" value="Ser_HO-MeTrfase_PLP_BS"/>
</dbReference>
<sequence>MTILSNRCSVLNQVRKRLFKSFLSGHTLPPDTKVFDRETKRRQRNWAAVQSEFDQCKFVRDEFGYRIADKVFDIIRPNPVVIELGCAMGHIGPHLIGENVGCYVQCDMSETMVGMSGNASDREFPTLSMVADEESVPFRPQCCDLVLSGLSAHWINDLPGWFRRCFRILRPDGAFIGGLLAGETISELRISLQLAENERLGGIGAHISPFVQPQDIVGMMTGAGFTLTTIDVDEVTIEYPNMFALMYDLQLMAESNAAFNRSPTLKRDILVAADSIYKTMFGEENRYPATFQMISFIGWKPGPETKAKVARRGSQNVSRALFDLNGAARIGHSNWVASSRLRNLINIGGMASNGYSTGCRNGIIAKAFLKEPIFSVDPEMFGLLKKEKARQCSGIHLIASENFTSRAVGDALSSCLSNKYSEGYPGTRYYAGNEYIDQVELLCQKRALKLFGLDSEEWGVNVQAHSGSPANLAVYTAVVEPHGRIMGLHLSDGGHLTHGFYSPAKKVSATSLFFESLPYRVDPESGLIDYDQLERNALLFRPKVIVAGISCYTRWLDYARFRSIADKCGAFLMADMAHIAGMVAGGVCPSPFQYADIVTTTTHKTLRGPRGALIFYRKGVRSVNAKGEKILYDFDAKINAAVFPGLQGGPHNHSIAAIAVALKQCSSTEFEQYANQIVRNAKALADALIDKGYRLATGGTDNHLCLLDLRPNGLDAARVETVLDMANIVTNKNTCPGDKSALRPGGIRLGTPAMTSRGLLEADFLAVAEFIHRAIEIYRKYEKSIGKTAKDFKEFTKTDAKFREEIGQLAEDVTEFANKFDMPGNDEF</sequence>
<dbReference type="InterPro" id="IPR015424">
    <property type="entry name" value="PyrdxlP-dep_Trfase"/>
</dbReference>
<comment type="similarity">
    <text evidence="4 10">Belongs to the SHMT family.</text>
</comment>
<evidence type="ECO:0000256" key="9">
    <source>
        <dbReference type="ARBA" id="ARBA00022898"/>
    </source>
</evidence>
<dbReference type="Proteomes" id="UP000887572">
    <property type="component" value="Unplaced"/>
</dbReference>
<evidence type="ECO:0000256" key="1">
    <source>
        <dbReference type="ARBA" id="ARBA00001933"/>
    </source>
</evidence>
<comment type="cofactor">
    <cofactor evidence="1 10">
        <name>pyridoxal 5'-phosphate</name>
        <dbReference type="ChEBI" id="CHEBI:597326"/>
    </cofactor>
</comment>
<dbReference type="GO" id="GO:0005634">
    <property type="term" value="C:nucleus"/>
    <property type="evidence" value="ECO:0007669"/>
    <property type="project" value="TreeGrafter"/>
</dbReference>
<keyword evidence="8 10" id="KW-0808">Transferase</keyword>
<dbReference type="HAMAP" id="MF_00051">
    <property type="entry name" value="SHMT"/>
    <property type="match status" value="1"/>
</dbReference>
<evidence type="ECO:0000256" key="10">
    <source>
        <dbReference type="RuleBase" id="RU000585"/>
    </source>
</evidence>
<comment type="catalytic activity">
    <reaction evidence="10">
        <text>(6R)-5,10-methylene-5,6,7,8-tetrahydrofolate + glycine + H2O = (6S)-5,6,7,8-tetrahydrofolate + L-serine</text>
        <dbReference type="Rhea" id="RHEA:15481"/>
        <dbReference type="ChEBI" id="CHEBI:15377"/>
        <dbReference type="ChEBI" id="CHEBI:15636"/>
        <dbReference type="ChEBI" id="CHEBI:33384"/>
        <dbReference type="ChEBI" id="CHEBI:57305"/>
        <dbReference type="ChEBI" id="CHEBI:57453"/>
        <dbReference type="EC" id="2.1.2.1"/>
    </reaction>
</comment>
<dbReference type="PROSITE" id="PS00096">
    <property type="entry name" value="SHMT"/>
    <property type="match status" value="1"/>
</dbReference>
<organism evidence="13 14">
    <name type="scientific">Globodera rostochiensis</name>
    <name type="common">Golden nematode worm</name>
    <name type="synonym">Heterodera rostochiensis</name>
    <dbReference type="NCBI Taxonomy" id="31243"/>
    <lineage>
        <taxon>Eukaryota</taxon>
        <taxon>Metazoa</taxon>
        <taxon>Ecdysozoa</taxon>
        <taxon>Nematoda</taxon>
        <taxon>Chromadorea</taxon>
        <taxon>Rhabditida</taxon>
        <taxon>Tylenchina</taxon>
        <taxon>Tylenchomorpha</taxon>
        <taxon>Tylenchoidea</taxon>
        <taxon>Heteroderidae</taxon>
        <taxon>Heteroderinae</taxon>
        <taxon>Globodera</taxon>
    </lineage>
</organism>
<dbReference type="EC" id="2.1.2.1" evidence="5 10"/>
<dbReference type="InterPro" id="IPR013216">
    <property type="entry name" value="Methyltransf_11"/>
</dbReference>
<dbReference type="Pfam" id="PF08241">
    <property type="entry name" value="Methyltransf_11"/>
    <property type="match status" value="1"/>
</dbReference>
<dbReference type="AlphaFoldDB" id="A0A914HI79"/>
<dbReference type="GO" id="GO:0030170">
    <property type="term" value="F:pyridoxal phosphate binding"/>
    <property type="evidence" value="ECO:0007669"/>
    <property type="project" value="InterPro"/>
</dbReference>
<dbReference type="InterPro" id="IPR001085">
    <property type="entry name" value="Ser_HO-MeTrfase"/>
</dbReference>
<accession>A0A914HI79</accession>
<dbReference type="InterPro" id="IPR015421">
    <property type="entry name" value="PyrdxlP-dep_Trfase_major"/>
</dbReference>
<dbReference type="NCBIfam" id="NF000586">
    <property type="entry name" value="PRK00011.1"/>
    <property type="match status" value="1"/>
</dbReference>
<dbReference type="GO" id="GO:0005739">
    <property type="term" value="C:mitochondrion"/>
    <property type="evidence" value="ECO:0007669"/>
    <property type="project" value="TreeGrafter"/>
</dbReference>
<keyword evidence="7 10" id="KW-0554">One-carbon metabolism</keyword>
<dbReference type="InterPro" id="IPR049943">
    <property type="entry name" value="Ser_HO-MeTrfase-like"/>
</dbReference>
<dbReference type="CDD" id="cd02440">
    <property type="entry name" value="AdoMet_MTases"/>
    <property type="match status" value="1"/>
</dbReference>
<dbReference type="PANTHER" id="PTHR11680">
    <property type="entry name" value="SERINE HYDROXYMETHYLTRANSFERASE"/>
    <property type="match status" value="1"/>
</dbReference>
<dbReference type="Gene3D" id="3.40.640.10">
    <property type="entry name" value="Type I PLP-dependent aspartate aminotransferase-like (Major domain)"/>
    <property type="match status" value="1"/>
</dbReference>
<comment type="pathway">
    <text evidence="3 10">One-carbon metabolism; tetrahydrofolate interconversion.</text>
</comment>
<dbReference type="SUPFAM" id="SSF53383">
    <property type="entry name" value="PLP-dependent transferases"/>
    <property type="match status" value="1"/>
</dbReference>
<dbReference type="FunFam" id="3.40.640.10:FF:000097">
    <property type="entry name" value="Serine hydroxymethyltransferase"/>
    <property type="match status" value="1"/>
</dbReference>
<keyword evidence="13" id="KW-1185">Reference proteome</keyword>
<dbReference type="GO" id="GO:0035999">
    <property type="term" value="P:tetrahydrofolate interconversion"/>
    <property type="evidence" value="ECO:0007669"/>
    <property type="project" value="InterPro"/>
</dbReference>
<evidence type="ECO:0000313" key="14">
    <source>
        <dbReference type="WBParaSite" id="Gr19_v10_g17398.t1"/>
    </source>
</evidence>
<evidence type="ECO:0000256" key="6">
    <source>
        <dbReference type="ARBA" id="ARBA00016846"/>
    </source>
</evidence>
<dbReference type="InterPro" id="IPR029063">
    <property type="entry name" value="SAM-dependent_MTases_sf"/>
</dbReference>
<dbReference type="GO" id="GO:0019264">
    <property type="term" value="P:glycine biosynthetic process from serine"/>
    <property type="evidence" value="ECO:0007669"/>
    <property type="project" value="InterPro"/>
</dbReference>
<evidence type="ECO:0000313" key="13">
    <source>
        <dbReference type="Proteomes" id="UP000887572"/>
    </source>
</evidence>
<dbReference type="Gene3D" id="3.90.1150.10">
    <property type="entry name" value="Aspartate Aminotransferase, domain 1"/>
    <property type="match status" value="1"/>
</dbReference>
<dbReference type="SUPFAM" id="SSF53335">
    <property type="entry name" value="S-adenosyl-L-methionine-dependent methyltransferases"/>
    <property type="match status" value="1"/>
</dbReference>
<protein>
    <recommendedName>
        <fullName evidence="6 10">Serine hydroxymethyltransferase</fullName>
        <ecNumber evidence="5 10">2.1.2.1</ecNumber>
    </recommendedName>
</protein>
<evidence type="ECO:0000256" key="4">
    <source>
        <dbReference type="ARBA" id="ARBA00006376"/>
    </source>
</evidence>
<dbReference type="InterPro" id="IPR015422">
    <property type="entry name" value="PyrdxlP-dep_Trfase_small"/>
</dbReference>